<gene>
    <name evidence="1" type="ORF">PENTCL1PPCAC_29090</name>
    <name evidence="2" type="ORF">PENTCL1PPCAC_29091</name>
</gene>
<proteinExistence type="predicted"/>
<comment type="caution">
    <text evidence="1">The sequence shown here is derived from an EMBL/GenBank/DDBJ whole genome shotgun (WGS) entry which is preliminary data.</text>
</comment>
<dbReference type="Proteomes" id="UP001432027">
    <property type="component" value="Unassembled WGS sequence"/>
</dbReference>
<dbReference type="AlphaFoldDB" id="A0AAV5UIS3"/>
<dbReference type="EMBL" id="BTSX01000006">
    <property type="protein sequence ID" value="GMT06917.1"/>
    <property type="molecule type" value="Genomic_DNA"/>
</dbReference>
<evidence type="ECO:0000313" key="1">
    <source>
        <dbReference type="EMBL" id="GMT06916.1"/>
    </source>
</evidence>
<accession>A0AAV5UIS3</accession>
<organism evidence="1 3">
    <name type="scientific">Pristionchus entomophagus</name>
    <dbReference type="NCBI Taxonomy" id="358040"/>
    <lineage>
        <taxon>Eukaryota</taxon>
        <taxon>Metazoa</taxon>
        <taxon>Ecdysozoa</taxon>
        <taxon>Nematoda</taxon>
        <taxon>Chromadorea</taxon>
        <taxon>Rhabditida</taxon>
        <taxon>Rhabditina</taxon>
        <taxon>Diplogasteromorpha</taxon>
        <taxon>Diplogasteroidea</taxon>
        <taxon>Neodiplogasteridae</taxon>
        <taxon>Pristionchus</taxon>
    </lineage>
</organism>
<feature type="non-terminal residue" evidence="1">
    <location>
        <position position="67"/>
    </location>
</feature>
<dbReference type="EMBL" id="BTSX01000006">
    <property type="protein sequence ID" value="GMT06916.1"/>
    <property type="molecule type" value="Genomic_DNA"/>
</dbReference>
<keyword evidence="3" id="KW-1185">Reference proteome</keyword>
<evidence type="ECO:0000313" key="2">
    <source>
        <dbReference type="EMBL" id="GMT06917.1"/>
    </source>
</evidence>
<reference evidence="1" key="1">
    <citation type="submission" date="2023-10" db="EMBL/GenBank/DDBJ databases">
        <title>Genome assembly of Pristionchus species.</title>
        <authorList>
            <person name="Yoshida K."/>
            <person name="Sommer R.J."/>
        </authorList>
    </citation>
    <scope>NUCLEOTIDE SEQUENCE</scope>
    <source>
        <strain evidence="1">RS0144</strain>
    </source>
</reference>
<evidence type="ECO:0000313" key="3">
    <source>
        <dbReference type="Proteomes" id="UP001432027"/>
    </source>
</evidence>
<protein>
    <submittedName>
        <fullName evidence="1">Uncharacterized protein</fullName>
    </submittedName>
</protein>
<sequence>MFPAKYEDSIFTNLAKRKTFVDSLAADIKNITETCTGIQAMRDQYLPFLKDVTDYNHVLNVKYRNGL</sequence>
<name>A0AAV5UIS3_9BILA</name>